<feature type="transmembrane region" description="Helical" evidence="6">
    <location>
        <begin position="260"/>
        <end position="281"/>
    </location>
</feature>
<dbReference type="RefSeq" id="XP_001832182.1">
    <property type="nucleotide sequence ID" value="XM_001832130.1"/>
</dbReference>
<keyword evidence="4 6" id="KW-0472">Membrane</keyword>
<dbReference type="InParanoid" id="A8NBI4"/>
<evidence type="ECO:0000256" key="6">
    <source>
        <dbReference type="SAM" id="Phobius"/>
    </source>
</evidence>
<evidence type="ECO:0000259" key="7">
    <source>
        <dbReference type="Pfam" id="PF00892"/>
    </source>
</evidence>
<feature type="transmembrane region" description="Helical" evidence="6">
    <location>
        <begin position="35"/>
        <end position="54"/>
    </location>
</feature>
<dbReference type="GO" id="GO:0016020">
    <property type="term" value="C:membrane"/>
    <property type="evidence" value="ECO:0007669"/>
    <property type="project" value="UniProtKB-SubCell"/>
</dbReference>
<dbReference type="InterPro" id="IPR037185">
    <property type="entry name" value="EmrE-like"/>
</dbReference>
<feature type="compositionally biased region" description="Basic and acidic residues" evidence="5">
    <location>
        <begin position="378"/>
        <end position="388"/>
    </location>
</feature>
<dbReference type="Gene3D" id="1.10.3730.20">
    <property type="match status" value="1"/>
</dbReference>
<feature type="transmembrane region" description="Helical" evidence="6">
    <location>
        <begin position="66"/>
        <end position="87"/>
    </location>
</feature>
<protein>
    <recommendedName>
        <fullName evidence="7">EamA domain-containing protein</fullName>
    </recommendedName>
</protein>
<feature type="transmembrane region" description="Helical" evidence="6">
    <location>
        <begin position="99"/>
        <end position="120"/>
    </location>
</feature>
<evidence type="ECO:0000256" key="4">
    <source>
        <dbReference type="ARBA" id="ARBA00023136"/>
    </source>
</evidence>
<evidence type="ECO:0000256" key="5">
    <source>
        <dbReference type="SAM" id="MobiDB-lite"/>
    </source>
</evidence>
<dbReference type="PANTHER" id="PTHR22911:SF6">
    <property type="entry name" value="SOLUTE CARRIER FAMILY 35 MEMBER G1"/>
    <property type="match status" value="1"/>
</dbReference>
<feature type="region of interest" description="Disordered" evidence="5">
    <location>
        <begin position="365"/>
        <end position="388"/>
    </location>
</feature>
<evidence type="ECO:0000256" key="2">
    <source>
        <dbReference type="ARBA" id="ARBA00022692"/>
    </source>
</evidence>
<evidence type="ECO:0000313" key="9">
    <source>
        <dbReference type="Proteomes" id="UP000001861"/>
    </source>
</evidence>
<feature type="transmembrane region" description="Helical" evidence="6">
    <location>
        <begin position="198"/>
        <end position="218"/>
    </location>
</feature>
<evidence type="ECO:0000256" key="1">
    <source>
        <dbReference type="ARBA" id="ARBA00004141"/>
    </source>
</evidence>
<dbReference type="PANTHER" id="PTHR22911">
    <property type="entry name" value="ACYL-MALONYL CONDENSING ENZYME-RELATED"/>
    <property type="match status" value="1"/>
</dbReference>
<proteinExistence type="predicted"/>
<sequence length="388" mass="41642">MFHDGQREPLLEEVGTGRTRRGFWKATKALAEDNVGLLLIAAAQIFFSLMNVTVKALNSMDPPVSALELVAVRMGVTWVCCVGYMLVTKVPDPWLGPKGVRLWLLFRGFTGFISLFGMYFSLQYLSLSDATVLQFLSPVFTAIVGALLLKESFTLKQAFAGVVSMAGVILIARPAAIFGPHVGLGPQEDAPQTTSDRAIAVFIALVGVVGATGAYISLRAIGKRAHPIQPLTSHAGQSALVGALGMYITGERFVLPASKAWLAMFGLMGFFGMIAQILLTLGFQREAAGKGSMAIYTQIVFATIFERVFFDAVPPLLSVLGTVLIISSAVYLALLKESNNGNGQSVSAESNLGRGIEQERMERGLLLGSDSESDDLDDNGKVKGREER</sequence>
<dbReference type="Proteomes" id="UP000001861">
    <property type="component" value="Unassembled WGS sequence"/>
</dbReference>
<keyword evidence="3 6" id="KW-1133">Transmembrane helix</keyword>
<gene>
    <name evidence="8" type="ORF">CC1G_02444</name>
</gene>
<dbReference type="VEuPathDB" id="FungiDB:CC1G_02444"/>
<dbReference type="AlphaFoldDB" id="A8NBI4"/>
<evidence type="ECO:0000313" key="8">
    <source>
        <dbReference type="EMBL" id="EAU89555.1"/>
    </source>
</evidence>
<feature type="domain" description="EamA" evidence="7">
    <location>
        <begin position="35"/>
        <end position="172"/>
    </location>
</feature>
<dbReference type="Pfam" id="PF00892">
    <property type="entry name" value="EamA"/>
    <property type="match status" value="2"/>
</dbReference>
<feature type="domain" description="EamA" evidence="7">
    <location>
        <begin position="200"/>
        <end position="332"/>
    </location>
</feature>
<dbReference type="OrthoDB" id="306876at2759"/>
<feature type="transmembrane region" description="Helical" evidence="6">
    <location>
        <begin position="132"/>
        <end position="149"/>
    </location>
</feature>
<comment type="caution">
    <text evidence="8">The sequence shown here is derived from an EMBL/GenBank/DDBJ whole genome shotgun (WGS) entry which is preliminary data.</text>
</comment>
<dbReference type="KEGG" id="cci:CC1G_02444"/>
<feature type="transmembrane region" description="Helical" evidence="6">
    <location>
        <begin position="158"/>
        <end position="178"/>
    </location>
</feature>
<reference evidence="8 9" key="1">
    <citation type="journal article" date="2010" name="Proc. Natl. Acad. Sci. U.S.A.">
        <title>Insights into evolution of multicellular fungi from the assembled chromosomes of the mushroom Coprinopsis cinerea (Coprinus cinereus).</title>
        <authorList>
            <person name="Stajich J.E."/>
            <person name="Wilke S.K."/>
            <person name="Ahren D."/>
            <person name="Au C.H."/>
            <person name="Birren B.W."/>
            <person name="Borodovsky M."/>
            <person name="Burns C."/>
            <person name="Canback B."/>
            <person name="Casselton L.A."/>
            <person name="Cheng C.K."/>
            <person name="Deng J."/>
            <person name="Dietrich F.S."/>
            <person name="Fargo D.C."/>
            <person name="Farman M.L."/>
            <person name="Gathman A.C."/>
            <person name="Goldberg J."/>
            <person name="Guigo R."/>
            <person name="Hoegger P.J."/>
            <person name="Hooker J.B."/>
            <person name="Huggins A."/>
            <person name="James T.Y."/>
            <person name="Kamada T."/>
            <person name="Kilaru S."/>
            <person name="Kodira C."/>
            <person name="Kues U."/>
            <person name="Kupfer D."/>
            <person name="Kwan H.S."/>
            <person name="Lomsadze A."/>
            <person name="Li W."/>
            <person name="Lilly W.W."/>
            <person name="Ma L.J."/>
            <person name="Mackey A.J."/>
            <person name="Manning G."/>
            <person name="Martin F."/>
            <person name="Muraguchi H."/>
            <person name="Natvig D.O."/>
            <person name="Palmerini H."/>
            <person name="Ramesh M.A."/>
            <person name="Rehmeyer C.J."/>
            <person name="Roe B.A."/>
            <person name="Shenoy N."/>
            <person name="Stanke M."/>
            <person name="Ter-Hovhannisyan V."/>
            <person name="Tunlid A."/>
            <person name="Velagapudi R."/>
            <person name="Vision T.J."/>
            <person name="Zeng Q."/>
            <person name="Zolan M.E."/>
            <person name="Pukkila P.J."/>
        </authorList>
    </citation>
    <scope>NUCLEOTIDE SEQUENCE [LARGE SCALE GENOMIC DNA]</scope>
    <source>
        <strain evidence="9">Okayama-7 / 130 / ATCC MYA-4618 / FGSC 9003</strain>
    </source>
</reference>
<evidence type="ECO:0000256" key="3">
    <source>
        <dbReference type="ARBA" id="ARBA00022989"/>
    </source>
</evidence>
<dbReference type="eggNOG" id="KOG4510">
    <property type="taxonomic scope" value="Eukaryota"/>
</dbReference>
<dbReference type="EMBL" id="AACS02000009">
    <property type="protein sequence ID" value="EAU89555.1"/>
    <property type="molecule type" value="Genomic_DNA"/>
</dbReference>
<dbReference type="GeneID" id="6008666"/>
<accession>A8NBI4</accession>
<organism evidence="8 9">
    <name type="scientific">Coprinopsis cinerea (strain Okayama-7 / 130 / ATCC MYA-4618 / FGSC 9003)</name>
    <name type="common">Inky cap fungus</name>
    <name type="synonym">Hormographiella aspergillata</name>
    <dbReference type="NCBI Taxonomy" id="240176"/>
    <lineage>
        <taxon>Eukaryota</taxon>
        <taxon>Fungi</taxon>
        <taxon>Dikarya</taxon>
        <taxon>Basidiomycota</taxon>
        <taxon>Agaricomycotina</taxon>
        <taxon>Agaricomycetes</taxon>
        <taxon>Agaricomycetidae</taxon>
        <taxon>Agaricales</taxon>
        <taxon>Agaricineae</taxon>
        <taxon>Psathyrellaceae</taxon>
        <taxon>Coprinopsis</taxon>
    </lineage>
</organism>
<dbReference type="OMA" id="QIIFIRM"/>
<name>A8NBI4_COPC7</name>
<feature type="transmembrane region" description="Helical" evidence="6">
    <location>
        <begin position="316"/>
        <end position="335"/>
    </location>
</feature>
<comment type="subcellular location">
    <subcellularLocation>
        <location evidence="1">Membrane</location>
        <topology evidence="1">Multi-pass membrane protein</topology>
    </subcellularLocation>
</comment>
<keyword evidence="9" id="KW-1185">Reference proteome</keyword>
<keyword evidence="2 6" id="KW-0812">Transmembrane</keyword>
<dbReference type="SUPFAM" id="SSF103481">
    <property type="entry name" value="Multidrug resistance efflux transporter EmrE"/>
    <property type="match status" value="2"/>
</dbReference>
<dbReference type="InterPro" id="IPR000620">
    <property type="entry name" value="EamA_dom"/>
</dbReference>